<dbReference type="InterPro" id="IPR007543">
    <property type="entry name" value="LptD_C"/>
</dbReference>
<comment type="caution">
    <text evidence="3">The sequence shown here is derived from an EMBL/GenBank/DDBJ whole genome shotgun (WGS) entry which is preliminary data.</text>
</comment>
<comment type="similarity">
    <text evidence="1">Belongs to the LptD family.</text>
</comment>
<dbReference type="InterPro" id="IPR020889">
    <property type="entry name" value="LipoPS_assembly_LptD"/>
</dbReference>
<proteinExistence type="inferred from homology"/>
<evidence type="ECO:0000313" key="4">
    <source>
        <dbReference type="Proteomes" id="UP000294547"/>
    </source>
</evidence>
<evidence type="ECO:0000259" key="2">
    <source>
        <dbReference type="Pfam" id="PF04453"/>
    </source>
</evidence>
<organism evidence="3 4">
    <name type="scientific">Oharaeibacter diazotrophicus</name>
    <dbReference type="NCBI Taxonomy" id="1920512"/>
    <lineage>
        <taxon>Bacteria</taxon>
        <taxon>Pseudomonadati</taxon>
        <taxon>Pseudomonadota</taxon>
        <taxon>Alphaproteobacteria</taxon>
        <taxon>Hyphomicrobiales</taxon>
        <taxon>Pleomorphomonadaceae</taxon>
        <taxon>Oharaeibacter</taxon>
    </lineage>
</organism>
<keyword evidence="4" id="KW-1185">Reference proteome</keyword>
<dbReference type="EMBL" id="SNXY01000006">
    <property type="protein sequence ID" value="TDP86762.1"/>
    <property type="molecule type" value="Genomic_DNA"/>
</dbReference>
<sequence precursor="true">MRRSVGSRLPAGRSRALCGVALAALIAASGGAHAQEQAAGAGLVDLVKAQAPAGDARMLVEADSVLYDIDSQSIAAVGKVVIYYGAYTLLADRVDVDRRTKRVTATGSVELSDGDGNVVRGDSVDLTDDLRDGVAEGLELVTADRVAFTARKATRAADDVTTFEEGVYQPCVDCNGEKGRKPIWQIRANRIIHRQGERTITFEDAKFEFLGVPIAWVPRLTQPDPSVKRLSGFLMARPTYSEKLGFGLSVPYFWALAPNTDVTFSPGYYTRQGAFADLEFRHRTIDGAWSIRLAGLNQSDPSVFGDLSGNRDWRGGVLSKGEFALNERWKWGWNIGLATDRSFFSDYDLPAPSSSDAVTNELYLTGVDGRNRFDAHAYGFFVQQEDSTEAGALPQDLDLQSKQALAVPVIDHQVYAPEPVLGGDFSVTSNFTTVTRQRTDVFEYSDGTTRLRGPAGTYSRGSIDALWRRRFVDGIGQVFTPFAYFRGDVFFSAPKGDGVSSPSSETEVRAMPAVGLEYSYPIQILSPVGSHVIEPVAQLIVRPSETETASLANDDAQSLVFDANSLFDYDKFSGYDRVEGGTRANLGLRYVGRFDNGMTVSGVAGRSFLIAGQNSFATDTPYDTGEDSGLQTDSSDWVGSLGLNTNRGLLAYVSSRIDGDDLSPNRLEAQLIGLSGPLTTALTYAFVRKQPDYGLDEDRQELQASGSLRLDENWRAFGSVRFDLVNEEVVRHAFGVAYDAEEFSVSLSYAEDRSTEDTVPDRTVYLRLGLRTLGDASTSIDGNN</sequence>
<comment type="function">
    <text evidence="1">Involved in the assembly of lipopolysaccharide (LPS) at the surface of the outer membrane.</text>
</comment>
<dbReference type="AlphaFoldDB" id="A0A4R6RK02"/>
<dbReference type="Pfam" id="PF04453">
    <property type="entry name" value="LptD"/>
    <property type="match status" value="1"/>
</dbReference>
<gene>
    <name evidence="1" type="primary">lptD</name>
    <name evidence="3" type="ORF">EDD54_0644</name>
</gene>
<name>A0A4R6RK02_9HYPH</name>
<feature type="domain" description="LptD C-terminal" evidence="2">
    <location>
        <begin position="314"/>
        <end position="714"/>
    </location>
</feature>
<dbReference type="InterPro" id="IPR050218">
    <property type="entry name" value="LptD"/>
</dbReference>
<dbReference type="HAMAP" id="MF_01411">
    <property type="entry name" value="LPS_assembly_LptD"/>
    <property type="match status" value="1"/>
</dbReference>
<comment type="subcellular location">
    <subcellularLocation>
        <location evidence="1">Cell outer membrane</location>
    </subcellularLocation>
</comment>
<dbReference type="PANTHER" id="PTHR30189">
    <property type="entry name" value="LPS-ASSEMBLY PROTEIN"/>
    <property type="match status" value="1"/>
</dbReference>
<evidence type="ECO:0000313" key="3">
    <source>
        <dbReference type="EMBL" id="TDP86762.1"/>
    </source>
</evidence>
<feature type="chain" id="PRO_5021058436" description="LPS-assembly protein LptD" evidence="1">
    <location>
        <begin position="35"/>
        <end position="784"/>
    </location>
</feature>
<keyword evidence="1" id="KW-0998">Cell outer membrane</keyword>
<dbReference type="Proteomes" id="UP000294547">
    <property type="component" value="Unassembled WGS sequence"/>
</dbReference>
<evidence type="ECO:0000256" key="1">
    <source>
        <dbReference type="HAMAP-Rule" id="MF_01411"/>
    </source>
</evidence>
<dbReference type="GO" id="GO:0015920">
    <property type="term" value="P:lipopolysaccharide transport"/>
    <property type="evidence" value="ECO:0007669"/>
    <property type="project" value="InterPro"/>
</dbReference>
<dbReference type="RefSeq" id="WP_126536635.1">
    <property type="nucleotide sequence ID" value="NZ_BSPM01000008.1"/>
</dbReference>
<dbReference type="PANTHER" id="PTHR30189:SF1">
    <property type="entry name" value="LPS-ASSEMBLY PROTEIN LPTD"/>
    <property type="match status" value="1"/>
</dbReference>
<protein>
    <recommendedName>
        <fullName evidence="1">LPS-assembly protein LptD</fullName>
    </recommendedName>
</protein>
<accession>A0A4R6RK02</accession>
<feature type="signal peptide" evidence="1">
    <location>
        <begin position="1"/>
        <end position="34"/>
    </location>
</feature>
<comment type="caution">
    <text evidence="1">Lacks conserved residue(s) required for the propagation of feature annotation.</text>
</comment>
<keyword evidence="1" id="KW-0472">Membrane</keyword>
<dbReference type="GO" id="GO:0009279">
    <property type="term" value="C:cell outer membrane"/>
    <property type="evidence" value="ECO:0007669"/>
    <property type="project" value="UniProtKB-SubCell"/>
</dbReference>
<dbReference type="GO" id="GO:0043165">
    <property type="term" value="P:Gram-negative-bacterium-type cell outer membrane assembly"/>
    <property type="evidence" value="ECO:0007669"/>
    <property type="project" value="UniProtKB-UniRule"/>
</dbReference>
<comment type="subunit">
    <text evidence="1">Component of the lipopolysaccharide transport and assembly complex.</text>
</comment>
<keyword evidence="1" id="KW-0732">Signal</keyword>
<dbReference type="OrthoDB" id="9760225at2"/>
<reference evidence="3 4" key="1">
    <citation type="submission" date="2019-03" db="EMBL/GenBank/DDBJ databases">
        <title>Genomic Encyclopedia of Type Strains, Phase IV (KMG-IV): sequencing the most valuable type-strain genomes for metagenomic binning, comparative biology and taxonomic classification.</title>
        <authorList>
            <person name="Goeker M."/>
        </authorList>
    </citation>
    <scope>NUCLEOTIDE SEQUENCE [LARGE SCALE GENOMIC DNA]</scope>
    <source>
        <strain evidence="3 4">DSM 102969</strain>
    </source>
</reference>
<dbReference type="GO" id="GO:1990351">
    <property type="term" value="C:transporter complex"/>
    <property type="evidence" value="ECO:0007669"/>
    <property type="project" value="TreeGrafter"/>
</dbReference>